<evidence type="ECO:0000256" key="1">
    <source>
        <dbReference type="ARBA" id="ARBA00023015"/>
    </source>
</evidence>
<dbReference type="SMART" id="SM00421">
    <property type="entry name" value="HTH_LUXR"/>
    <property type="match status" value="1"/>
</dbReference>
<dbReference type="AlphaFoldDB" id="A0A4R1K3R7"/>
<dbReference type="InterPro" id="IPR016032">
    <property type="entry name" value="Sig_transdc_resp-reg_C-effctor"/>
</dbReference>
<keyword evidence="1" id="KW-0805">Transcription regulation</keyword>
<dbReference type="InterPro" id="IPR039420">
    <property type="entry name" value="WalR-like"/>
</dbReference>
<feature type="domain" description="HTH luxR-type" evidence="4">
    <location>
        <begin position="142"/>
        <end position="207"/>
    </location>
</feature>
<dbReference type="PROSITE" id="PS50043">
    <property type="entry name" value="HTH_LUXR_2"/>
    <property type="match status" value="1"/>
</dbReference>
<dbReference type="Proteomes" id="UP000295565">
    <property type="component" value="Unassembled WGS sequence"/>
</dbReference>
<dbReference type="PROSITE" id="PS00622">
    <property type="entry name" value="HTH_LUXR_1"/>
    <property type="match status" value="1"/>
</dbReference>
<dbReference type="GO" id="GO:0003677">
    <property type="term" value="F:DNA binding"/>
    <property type="evidence" value="ECO:0007669"/>
    <property type="project" value="UniProtKB-KW"/>
</dbReference>
<dbReference type="InterPro" id="IPR049151">
    <property type="entry name" value="CsgD-like_REC"/>
</dbReference>
<dbReference type="RefSeq" id="WP_131911684.1">
    <property type="nucleotide sequence ID" value="NZ_OU594967.1"/>
</dbReference>
<sequence length="209" mass="24000">MANRLILISSGGVFSSALMNHLSSTLSMDYEICVSPSDFPRENDHFVVLVDYQTVRAVNSPWFEFFTPFNQQIKVLLLDYPEKEPLDIVSSLNNVCGVFFSSDSLETLEKGIRKVMEGEMWFGRQLVGELLQLYKRKVGESKPTKQIKISPREVEVLRCLSVGYSNHDVAQKLHLSENTVKSHLFNIFRKLNVKNRTQAVSWFNSHYSM</sequence>
<dbReference type="PRINTS" id="PR00038">
    <property type="entry name" value="HTHLUXR"/>
</dbReference>
<gene>
    <name evidence="5" type="ORF">EV690_0861</name>
</gene>
<dbReference type="Gene3D" id="1.10.10.10">
    <property type="entry name" value="Winged helix-like DNA-binding domain superfamily/Winged helix DNA-binding domain"/>
    <property type="match status" value="1"/>
</dbReference>
<evidence type="ECO:0000256" key="3">
    <source>
        <dbReference type="ARBA" id="ARBA00023163"/>
    </source>
</evidence>
<dbReference type="OrthoDB" id="561214at2"/>
<dbReference type="Gene3D" id="3.40.50.2300">
    <property type="match status" value="1"/>
</dbReference>
<dbReference type="InterPro" id="IPR000792">
    <property type="entry name" value="Tscrpt_reg_LuxR_C"/>
</dbReference>
<dbReference type="Pfam" id="PF00196">
    <property type="entry name" value="GerE"/>
    <property type="match status" value="1"/>
</dbReference>
<dbReference type="CDD" id="cd06170">
    <property type="entry name" value="LuxR_C_like"/>
    <property type="match status" value="1"/>
</dbReference>
<keyword evidence="3" id="KW-0804">Transcription</keyword>
<evidence type="ECO:0000256" key="2">
    <source>
        <dbReference type="ARBA" id="ARBA00023125"/>
    </source>
</evidence>
<dbReference type="InterPro" id="IPR036388">
    <property type="entry name" value="WH-like_DNA-bd_sf"/>
</dbReference>
<protein>
    <submittedName>
        <fullName evidence="5">LuxR family transcriptional regulator of csgAB operon</fullName>
    </submittedName>
</protein>
<reference evidence="5 6" key="1">
    <citation type="submission" date="2019-03" db="EMBL/GenBank/DDBJ databases">
        <title>Genomic Encyclopedia of Type Strains, Phase IV (KMG-IV): sequencing the most valuable type-strain genomes for metagenomic binning, comparative biology and taxonomic classification.</title>
        <authorList>
            <person name="Goeker M."/>
        </authorList>
    </citation>
    <scope>NUCLEOTIDE SEQUENCE [LARGE SCALE GENOMIC DNA]</scope>
    <source>
        <strain evidence="5 6">DSM 18577</strain>
    </source>
</reference>
<evidence type="ECO:0000259" key="4">
    <source>
        <dbReference type="PROSITE" id="PS50043"/>
    </source>
</evidence>
<dbReference type="Pfam" id="PF21155">
    <property type="entry name" value="VpsT-like_REC"/>
    <property type="match status" value="1"/>
</dbReference>
<evidence type="ECO:0000313" key="6">
    <source>
        <dbReference type="Proteomes" id="UP000295565"/>
    </source>
</evidence>
<comment type="caution">
    <text evidence="5">The sequence shown here is derived from an EMBL/GenBank/DDBJ whole genome shotgun (WGS) entry which is preliminary data.</text>
</comment>
<dbReference type="EMBL" id="SMGD01000011">
    <property type="protein sequence ID" value="TCK58722.1"/>
    <property type="molecule type" value="Genomic_DNA"/>
</dbReference>
<dbReference type="FunFam" id="1.10.10.10:FF:000153">
    <property type="entry name" value="LuxR family transcriptional regulator"/>
    <property type="match status" value="1"/>
</dbReference>
<name>A0A4R1K3R7_9GAMM</name>
<proteinExistence type="predicted"/>
<dbReference type="SUPFAM" id="SSF46894">
    <property type="entry name" value="C-terminal effector domain of the bipartite response regulators"/>
    <property type="match status" value="1"/>
</dbReference>
<dbReference type="GO" id="GO:0006355">
    <property type="term" value="P:regulation of DNA-templated transcription"/>
    <property type="evidence" value="ECO:0007669"/>
    <property type="project" value="InterPro"/>
</dbReference>
<dbReference type="PANTHER" id="PTHR43214">
    <property type="entry name" value="TWO-COMPONENT RESPONSE REGULATOR"/>
    <property type="match status" value="1"/>
</dbReference>
<keyword evidence="6" id="KW-1185">Reference proteome</keyword>
<accession>A0A4R1K3R7</accession>
<keyword evidence="2" id="KW-0238">DNA-binding</keyword>
<organism evidence="5 6">
    <name type="scientific">Celerinatantimonas diazotrophica</name>
    <dbReference type="NCBI Taxonomy" id="412034"/>
    <lineage>
        <taxon>Bacteria</taxon>
        <taxon>Pseudomonadati</taxon>
        <taxon>Pseudomonadota</taxon>
        <taxon>Gammaproteobacteria</taxon>
        <taxon>Celerinatantimonadaceae</taxon>
        <taxon>Celerinatantimonas</taxon>
    </lineage>
</organism>
<evidence type="ECO:0000313" key="5">
    <source>
        <dbReference type="EMBL" id="TCK58722.1"/>
    </source>
</evidence>